<feature type="region of interest" description="Disordered" evidence="1">
    <location>
        <begin position="1"/>
        <end position="143"/>
    </location>
</feature>
<protein>
    <submittedName>
        <fullName evidence="2">Uncharacterized protein</fullName>
    </submittedName>
</protein>
<dbReference type="Proteomes" id="UP000030669">
    <property type="component" value="Unassembled WGS sequence"/>
</dbReference>
<dbReference type="EMBL" id="KB469303">
    <property type="protein sequence ID" value="EPQ54624.1"/>
    <property type="molecule type" value="Genomic_DNA"/>
</dbReference>
<dbReference type="OMA" id="RIADYNP"/>
<feature type="compositionally biased region" description="Basic residues" evidence="1">
    <location>
        <begin position="323"/>
        <end position="336"/>
    </location>
</feature>
<dbReference type="eggNOG" id="ENOG502S4ZR">
    <property type="taxonomic scope" value="Eukaryota"/>
</dbReference>
<dbReference type="HOGENOM" id="CLU_048146_2_0_1"/>
<dbReference type="KEGG" id="gtr:GLOTRDRAFT_121694"/>
<dbReference type="Pfam" id="PF15496">
    <property type="entry name" value="DUF4646"/>
    <property type="match status" value="1"/>
</dbReference>
<keyword evidence="3" id="KW-1185">Reference proteome</keyword>
<gene>
    <name evidence="2" type="ORF">GLOTRDRAFT_121694</name>
</gene>
<dbReference type="RefSeq" id="XP_007866900.1">
    <property type="nucleotide sequence ID" value="XM_007868709.1"/>
</dbReference>
<feature type="region of interest" description="Disordered" evidence="1">
    <location>
        <begin position="281"/>
        <end position="367"/>
    </location>
</feature>
<feature type="compositionally biased region" description="Low complexity" evidence="1">
    <location>
        <begin position="115"/>
        <end position="126"/>
    </location>
</feature>
<evidence type="ECO:0000256" key="1">
    <source>
        <dbReference type="SAM" id="MobiDB-lite"/>
    </source>
</evidence>
<evidence type="ECO:0000313" key="2">
    <source>
        <dbReference type="EMBL" id="EPQ54624.1"/>
    </source>
</evidence>
<dbReference type="GeneID" id="19300771"/>
<dbReference type="AlphaFoldDB" id="S7RP83"/>
<evidence type="ECO:0000313" key="3">
    <source>
        <dbReference type="Proteomes" id="UP000030669"/>
    </source>
</evidence>
<accession>S7RP83</accession>
<organism evidence="2 3">
    <name type="scientific">Gloeophyllum trabeum (strain ATCC 11539 / FP-39264 / Madison 617)</name>
    <name type="common">Brown rot fungus</name>
    <dbReference type="NCBI Taxonomy" id="670483"/>
    <lineage>
        <taxon>Eukaryota</taxon>
        <taxon>Fungi</taxon>
        <taxon>Dikarya</taxon>
        <taxon>Basidiomycota</taxon>
        <taxon>Agaricomycotina</taxon>
        <taxon>Agaricomycetes</taxon>
        <taxon>Gloeophyllales</taxon>
        <taxon>Gloeophyllaceae</taxon>
        <taxon>Gloeophyllum</taxon>
    </lineage>
</organism>
<proteinExistence type="predicted"/>
<name>S7RP83_GLOTA</name>
<dbReference type="InterPro" id="IPR028018">
    <property type="entry name" value="DUF4646"/>
</dbReference>
<dbReference type="OrthoDB" id="5314275at2759"/>
<sequence>MIIDPVTMAEKSLNPFPQQEYFGQPSPSGGDPYASPATSVYADGPPAYEHIAHGASPSNGQWQGGPRPADYHYGGPSSRHLHPGYPPAQNTNSRSPSRTPSPHPPRPAPHDRRAPSPSSPGFSLSSITKLFAGPSNPLDPPPPCFSRPLPRAVVYEPFPVMATFGLGREIGDGFTQLPPPSAVQPHPFATHDVQEADWLRFLGDVKKAGELTTGENITSAVLPMTMHLGLTGMLVSRAIKNGQIRRKQEPTGKLIDVWNHYFFHPRRMEVVLAKGDMRISGNTETAVPSPDAHRGHVSSDDSSSSSDEDPSTRSGRRGDKKERRARRRERKERKKHERDEERAARRAKKRQRKANKKEVYRLIVVPV</sequence>
<reference evidence="2 3" key="1">
    <citation type="journal article" date="2012" name="Science">
        <title>The Paleozoic origin of enzymatic lignin decomposition reconstructed from 31 fungal genomes.</title>
        <authorList>
            <person name="Floudas D."/>
            <person name="Binder M."/>
            <person name="Riley R."/>
            <person name="Barry K."/>
            <person name="Blanchette R.A."/>
            <person name="Henrissat B."/>
            <person name="Martinez A.T."/>
            <person name="Otillar R."/>
            <person name="Spatafora J.W."/>
            <person name="Yadav J.S."/>
            <person name="Aerts A."/>
            <person name="Benoit I."/>
            <person name="Boyd A."/>
            <person name="Carlson A."/>
            <person name="Copeland A."/>
            <person name="Coutinho P.M."/>
            <person name="de Vries R.P."/>
            <person name="Ferreira P."/>
            <person name="Findley K."/>
            <person name="Foster B."/>
            <person name="Gaskell J."/>
            <person name="Glotzer D."/>
            <person name="Gorecki P."/>
            <person name="Heitman J."/>
            <person name="Hesse C."/>
            <person name="Hori C."/>
            <person name="Igarashi K."/>
            <person name="Jurgens J.A."/>
            <person name="Kallen N."/>
            <person name="Kersten P."/>
            <person name="Kohler A."/>
            <person name="Kuees U."/>
            <person name="Kumar T.K.A."/>
            <person name="Kuo A."/>
            <person name="LaButti K."/>
            <person name="Larrondo L.F."/>
            <person name="Lindquist E."/>
            <person name="Ling A."/>
            <person name="Lombard V."/>
            <person name="Lucas S."/>
            <person name="Lundell T."/>
            <person name="Martin R."/>
            <person name="McLaughlin D.J."/>
            <person name="Morgenstern I."/>
            <person name="Morin E."/>
            <person name="Murat C."/>
            <person name="Nagy L.G."/>
            <person name="Nolan M."/>
            <person name="Ohm R.A."/>
            <person name="Patyshakuliyeva A."/>
            <person name="Rokas A."/>
            <person name="Ruiz-Duenas F.J."/>
            <person name="Sabat G."/>
            <person name="Salamov A."/>
            <person name="Samejima M."/>
            <person name="Schmutz J."/>
            <person name="Slot J.C."/>
            <person name="St John F."/>
            <person name="Stenlid J."/>
            <person name="Sun H."/>
            <person name="Sun S."/>
            <person name="Syed K."/>
            <person name="Tsang A."/>
            <person name="Wiebenga A."/>
            <person name="Young D."/>
            <person name="Pisabarro A."/>
            <person name="Eastwood D.C."/>
            <person name="Martin F."/>
            <person name="Cullen D."/>
            <person name="Grigoriev I.V."/>
            <person name="Hibbett D.S."/>
        </authorList>
    </citation>
    <scope>NUCLEOTIDE SEQUENCE [LARGE SCALE GENOMIC DNA]</scope>
    <source>
        <strain evidence="2 3">ATCC 11539</strain>
    </source>
</reference>
<feature type="compositionally biased region" description="Basic residues" evidence="1">
    <location>
        <begin position="345"/>
        <end position="355"/>
    </location>
</feature>